<keyword evidence="2" id="KW-0732">Signal</keyword>
<keyword evidence="4" id="KW-1185">Reference proteome</keyword>
<evidence type="ECO:0000313" key="4">
    <source>
        <dbReference type="Proteomes" id="UP001472677"/>
    </source>
</evidence>
<comment type="caution">
    <text evidence="3">The sequence shown here is derived from an EMBL/GenBank/DDBJ whole genome shotgun (WGS) entry which is preliminary data.</text>
</comment>
<evidence type="ECO:0000256" key="2">
    <source>
        <dbReference type="SAM" id="SignalP"/>
    </source>
</evidence>
<accession>A0ABR2CTD1</accession>
<feature type="region of interest" description="Disordered" evidence="1">
    <location>
        <begin position="265"/>
        <end position="360"/>
    </location>
</feature>
<feature type="region of interest" description="Disordered" evidence="1">
    <location>
        <begin position="41"/>
        <end position="87"/>
    </location>
</feature>
<proteinExistence type="predicted"/>
<gene>
    <name evidence="3" type="ORF">V6N12_056474</name>
</gene>
<feature type="compositionally biased region" description="Polar residues" evidence="1">
    <location>
        <begin position="348"/>
        <end position="360"/>
    </location>
</feature>
<reference evidence="3 4" key="1">
    <citation type="journal article" date="2024" name="G3 (Bethesda)">
        <title>Genome assembly of Hibiscus sabdariffa L. provides insights into metabolisms of medicinal natural products.</title>
        <authorList>
            <person name="Kim T."/>
        </authorList>
    </citation>
    <scope>NUCLEOTIDE SEQUENCE [LARGE SCALE GENOMIC DNA]</scope>
    <source>
        <strain evidence="3">TK-2024</strain>
        <tissue evidence="3">Old leaves</tissue>
    </source>
</reference>
<dbReference type="Proteomes" id="UP001472677">
    <property type="component" value="Unassembled WGS sequence"/>
</dbReference>
<evidence type="ECO:0000256" key="1">
    <source>
        <dbReference type="SAM" id="MobiDB-lite"/>
    </source>
</evidence>
<feature type="region of interest" description="Disordered" evidence="1">
    <location>
        <begin position="125"/>
        <end position="173"/>
    </location>
</feature>
<evidence type="ECO:0008006" key="5">
    <source>
        <dbReference type="Google" id="ProtNLM"/>
    </source>
</evidence>
<evidence type="ECO:0000313" key="3">
    <source>
        <dbReference type="EMBL" id="KAK8522779.1"/>
    </source>
</evidence>
<organism evidence="3 4">
    <name type="scientific">Hibiscus sabdariffa</name>
    <name type="common">roselle</name>
    <dbReference type="NCBI Taxonomy" id="183260"/>
    <lineage>
        <taxon>Eukaryota</taxon>
        <taxon>Viridiplantae</taxon>
        <taxon>Streptophyta</taxon>
        <taxon>Embryophyta</taxon>
        <taxon>Tracheophyta</taxon>
        <taxon>Spermatophyta</taxon>
        <taxon>Magnoliopsida</taxon>
        <taxon>eudicotyledons</taxon>
        <taxon>Gunneridae</taxon>
        <taxon>Pentapetalae</taxon>
        <taxon>rosids</taxon>
        <taxon>malvids</taxon>
        <taxon>Malvales</taxon>
        <taxon>Malvaceae</taxon>
        <taxon>Malvoideae</taxon>
        <taxon>Hibiscus</taxon>
    </lineage>
</organism>
<feature type="compositionally biased region" description="Polar residues" evidence="1">
    <location>
        <begin position="317"/>
        <end position="337"/>
    </location>
</feature>
<feature type="signal peptide" evidence="2">
    <location>
        <begin position="1"/>
        <end position="27"/>
    </location>
</feature>
<dbReference type="EMBL" id="JBBPBM010000045">
    <property type="protein sequence ID" value="KAK8522779.1"/>
    <property type="molecule type" value="Genomic_DNA"/>
</dbReference>
<name>A0ABR2CTD1_9ROSI</name>
<feature type="compositionally biased region" description="Polar residues" evidence="1">
    <location>
        <begin position="160"/>
        <end position="173"/>
    </location>
</feature>
<feature type="chain" id="PRO_5047052907" description="Transmembrane protein" evidence="2">
    <location>
        <begin position="28"/>
        <end position="360"/>
    </location>
</feature>
<protein>
    <recommendedName>
        <fullName evidence="5">Transmembrane protein</fullName>
    </recommendedName>
</protein>
<sequence length="360" mass="39884">MENKASFSLFLCCFLLATFLFFPYGTGTRILLQDYADPPLPESDNGQTKAGVKRSQMHTAPSWGNSPPTPTNSQSWQTTYREEVRQQAEQEAQSEACYWTRAHLHPYLELDKAKREYGEVIQNQQYSWEGRNPPPASSARKVTPETLNANKSAGVRRSQMHTAPSWGNSPPTPTLGTLNANKPAGVRRSQTHTALSWENSPPRRRIWTGQSGTKRTSFEYGTVSDKQIMDIKRSLTFVLCCSLLSSILFFSYGTISRKLLAIQEDSNGQSKAGVRRSPTNRAPSWAGRNPPPASSARKVTLGMLNANKPAGVRRSQMHTAPSWGNSPPTPTLGTLNVNKPAGVRRSQTHTALSWENSPPR</sequence>
<feature type="compositionally biased region" description="Polar residues" evidence="1">
    <location>
        <begin position="57"/>
        <end position="79"/>
    </location>
</feature>